<accession>A0A1Q9DV77</accession>
<feature type="chain" id="PRO_5013158606" evidence="1">
    <location>
        <begin position="20"/>
        <end position="212"/>
    </location>
</feature>
<keyword evidence="3" id="KW-1185">Reference proteome</keyword>
<dbReference type="Proteomes" id="UP000186817">
    <property type="component" value="Unassembled WGS sequence"/>
</dbReference>
<protein>
    <submittedName>
        <fullName evidence="2">Uncharacterized protein</fullName>
    </submittedName>
</protein>
<evidence type="ECO:0000256" key="1">
    <source>
        <dbReference type="SAM" id="SignalP"/>
    </source>
</evidence>
<dbReference type="OrthoDB" id="407339at2759"/>
<dbReference type="EMBL" id="LSRX01000375">
    <property type="protein sequence ID" value="OLP99072.1"/>
    <property type="molecule type" value="Genomic_DNA"/>
</dbReference>
<gene>
    <name evidence="2" type="ORF">AK812_SmicGene18405</name>
</gene>
<evidence type="ECO:0000313" key="2">
    <source>
        <dbReference type="EMBL" id="OLP99072.1"/>
    </source>
</evidence>
<feature type="signal peptide" evidence="1">
    <location>
        <begin position="1"/>
        <end position="19"/>
    </location>
</feature>
<proteinExistence type="predicted"/>
<keyword evidence="1" id="KW-0732">Signal</keyword>
<organism evidence="2 3">
    <name type="scientific">Symbiodinium microadriaticum</name>
    <name type="common">Dinoflagellate</name>
    <name type="synonym">Zooxanthella microadriatica</name>
    <dbReference type="NCBI Taxonomy" id="2951"/>
    <lineage>
        <taxon>Eukaryota</taxon>
        <taxon>Sar</taxon>
        <taxon>Alveolata</taxon>
        <taxon>Dinophyceae</taxon>
        <taxon>Suessiales</taxon>
        <taxon>Symbiodiniaceae</taxon>
        <taxon>Symbiodinium</taxon>
    </lineage>
</organism>
<reference evidence="2 3" key="1">
    <citation type="submission" date="2016-02" db="EMBL/GenBank/DDBJ databases">
        <title>Genome analysis of coral dinoflagellate symbionts highlights evolutionary adaptations to a symbiotic lifestyle.</title>
        <authorList>
            <person name="Aranda M."/>
            <person name="Li Y."/>
            <person name="Liew Y.J."/>
            <person name="Baumgarten S."/>
            <person name="Simakov O."/>
            <person name="Wilson M."/>
            <person name="Piel J."/>
            <person name="Ashoor H."/>
            <person name="Bougouffa S."/>
            <person name="Bajic V.B."/>
            <person name="Ryu T."/>
            <person name="Ravasi T."/>
            <person name="Bayer T."/>
            <person name="Micklem G."/>
            <person name="Kim H."/>
            <person name="Bhak J."/>
            <person name="Lajeunesse T.C."/>
            <person name="Voolstra C.R."/>
        </authorList>
    </citation>
    <scope>NUCLEOTIDE SEQUENCE [LARGE SCALE GENOMIC DNA]</scope>
    <source>
        <strain evidence="2 3">CCMP2467</strain>
    </source>
</reference>
<dbReference type="AlphaFoldDB" id="A0A1Q9DV77"/>
<name>A0A1Q9DV77_SYMMI</name>
<comment type="caution">
    <text evidence="2">The sequence shown here is derived from an EMBL/GenBank/DDBJ whole genome shotgun (WGS) entry which is preliminary data.</text>
</comment>
<sequence>MNSMRCVRLLLLLVVQTASQQVGMQQFGGTGVPGYQFQPTSMPGVSPSGIYVPPGSYASDPCHRHMPKELHGLCDHADSIKWLAGALVTLCGGGCLCLLKNHCCPDTTVRTERVWKGNGGSALVLGDGYRPKRNGDKVMYQVEKGSDPVEATIVDAQHRDNCPGMPNDSYVEISYTPETIKRTVGAEEFVRFKPDGWTPRRHTSEGSTGCCG</sequence>
<evidence type="ECO:0000313" key="3">
    <source>
        <dbReference type="Proteomes" id="UP000186817"/>
    </source>
</evidence>